<reference evidence="1" key="1">
    <citation type="submission" date="2021-07" db="EMBL/GenBank/DDBJ databases">
        <authorList>
            <person name="Catto M.A."/>
            <person name="Jacobson A."/>
            <person name="Kennedy G."/>
            <person name="Labadie P."/>
            <person name="Hunt B.G."/>
            <person name="Srinivasan R."/>
        </authorList>
    </citation>
    <scope>NUCLEOTIDE SEQUENCE</scope>
    <source>
        <strain evidence="1">PL_HMW_Pooled</strain>
        <tissue evidence="1">Head</tissue>
    </source>
</reference>
<keyword evidence="2" id="KW-1185">Reference proteome</keyword>
<protein>
    <submittedName>
        <fullName evidence="1">Bile pigment transporter 1</fullName>
    </submittedName>
</protein>
<evidence type="ECO:0000313" key="1">
    <source>
        <dbReference type="EMBL" id="KAK3912941.1"/>
    </source>
</evidence>
<reference evidence="1" key="2">
    <citation type="journal article" date="2023" name="BMC Genomics">
        <title>Pest status, molecular evolution, and epigenetic factors derived from the genome assembly of Frankliniella fusca, a thysanopteran phytovirus vector.</title>
        <authorList>
            <person name="Catto M.A."/>
            <person name="Labadie P.E."/>
            <person name="Jacobson A.L."/>
            <person name="Kennedy G.G."/>
            <person name="Srinivasan R."/>
            <person name="Hunt B.G."/>
        </authorList>
    </citation>
    <scope>NUCLEOTIDE SEQUENCE</scope>
    <source>
        <strain evidence="1">PL_HMW_Pooled</strain>
    </source>
</reference>
<name>A0AAE1H0W9_9NEOP</name>
<comment type="caution">
    <text evidence="1">The sequence shown here is derived from an EMBL/GenBank/DDBJ whole genome shotgun (WGS) entry which is preliminary data.</text>
</comment>
<sequence length="84" mass="9239">MDCAQWQQQQNHQFSESCSPAVGTIVRISTPSVSSALEWTGLDWPGQGGITLKNHCTALGKSLGTVQNNPKNQEQINKKLKFKI</sequence>
<dbReference type="Proteomes" id="UP001219518">
    <property type="component" value="Unassembled WGS sequence"/>
</dbReference>
<proteinExistence type="predicted"/>
<dbReference type="AlphaFoldDB" id="A0AAE1H0W9"/>
<accession>A0AAE1H0W9</accession>
<evidence type="ECO:0000313" key="2">
    <source>
        <dbReference type="Proteomes" id="UP001219518"/>
    </source>
</evidence>
<gene>
    <name evidence="1" type="ORF">KUF71_022395</name>
</gene>
<organism evidence="1 2">
    <name type="scientific">Frankliniella fusca</name>
    <dbReference type="NCBI Taxonomy" id="407009"/>
    <lineage>
        <taxon>Eukaryota</taxon>
        <taxon>Metazoa</taxon>
        <taxon>Ecdysozoa</taxon>
        <taxon>Arthropoda</taxon>
        <taxon>Hexapoda</taxon>
        <taxon>Insecta</taxon>
        <taxon>Pterygota</taxon>
        <taxon>Neoptera</taxon>
        <taxon>Paraneoptera</taxon>
        <taxon>Thysanoptera</taxon>
        <taxon>Terebrantia</taxon>
        <taxon>Thripoidea</taxon>
        <taxon>Thripidae</taxon>
        <taxon>Frankliniella</taxon>
    </lineage>
</organism>
<dbReference type="EMBL" id="JAHWGI010000307">
    <property type="protein sequence ID" value="KAK3912941.1"/>
    <property type="molecule type" value="Genomic_DNA"/>
</dbReference>